<dbReference type="SUPFAM" id="SSF75217">
    <property type="entry name" value="alpha/beta knot"/>
    <property type="match status" value="1"/>
</dbReference>
<keyword evidence="8 15" id="KW-0489">Methyltransferase</keyword>
<proteinExistence type="inferred from homology"/>
<comment type="subunit">
    <text evidence="4 15 17">Homodimer.</text>
</comment>
<dbReference type="GO" id="GO:0052906">
    <property type="term" value="F:tRNA (guanine(37)-N1)-methyltransferase activity"/>
    <property type="evidence" value="ECO:0007669"/>
    <property type="project" value="UniProtKB-UniRule"/>
</dbReference>
<dbReference type="NCBIfam" id="TIGR00088">
    <property type="entry name" value="trmD"/>
    <property type="match status" value="1"/>
</dbReference>
<dbReference type="PIRSF" id="PIRSF000386">
    <property type="entry name" value="tRNA_mtase"/>
    <property type="match status" value="1"/>
</dbReference>
<dbReference type="EMBL" id="CP024699">
    <property type="protein sequence ID" value="ATV60094.1"/>
    <property type="molecule type" value="Genomic_DNA"/>
</dbReference>
<dbReference type="Proteomes" id="UP000230056">
    <property type="component" value="Chromosome"/>
</dbReference>
<dbReference type="InterPro" id="IPR016009">
    <property type="entry name" value="tRNA_MeTrfase_TRMD/TRM10"/>
</dbReference>
<evidence type="ECO:0000256" key="1">
    <source>
        <dbReference type="ARBA" id="ARBA00002634"/>
    </source>
</evidence>
<comment type="similarity">
    <text evidence="3 15 17">Belongs to the RNA methyltransferase TrmD family.</text>
</comment>
<evidence type="ECO:0000256" key="5">
    <source>
        <dbReference type="ARBA" id="ARBA00012807"/>
    </source>
</evidence>
<keyword evidence="11 15" id="KW-0819">tRNA processing</keyword>
<feature type="domain" description="tRNA methyltransferase TRMD/TRM10-type" evidence="18">
    <location>
        <begin position="1"/>
        <end position="219"/>
    </location>
</feature>
<dbReference type="InterPro" id="IPR029028">
    <property type="entry name" value="Alpha/beta_knot_MTases"/>
</dbReference>
<evidence type="ECO:0000313" key="20">
    <source>
        <dbReference type="Proteomes" id="UP000230056"/>
    </source>
</evidence>
<evidence type="ECO:0000256" key="2">
    <source>
        <dbReference type="ARBA" id="ARBA00004496"/>
    </source>
</evidence>
<dbReference type="Gene3D" id="1.10.1270.20">
    <property type="entry name" value="tRNA(m1g37)methyltransferase, domain 2"/>
    <property type="match status" value="1"/>
</dbReference>
<dbReference type="EC" id="2.1.1.228" evidence="5 15"/>
<dbReference type="PANTHER" id="PTHR46417:SF1">
    <property type="entry name" value="TRNA (GUANINE-N(1)-)-METHYLTRANSFERASE"/>
    <property type="match status" value="1"/>
</dbReference>
<dbReference type="PANTHER" id="PTHR46417">
    <property type="entry name" value="TRNA (GUANINE-N(1)-)-METHYLTRANSFERASE"/>
    <property type="match status" value="1"/>
</dbReference>
<comment type="catalytic activity">
    <reaction evidence="14 15 17">
        <text>guanosine(37) in tRNA + S-adenosyl-L-methionine = N(1)-methylguanosine(37) in tRNA + S-adenosyl-L-homocysteine + H(+)</text>
        <dbReference type="Rhea" id="RHEA:36899"/>
        <dbReference type="Rhea" id="RHEA-COMP:10145"/>
        <dbReference type="Rhea" id="RHEA-COMP:10147"/>
        <dbReference type="ChEBI" id="CHEBI:15378"/>
        <dbReference type="ChEBI" id="CHEBI:57856"/>
        <dbReference type="ChEBI" id="CHEBI:59789"/>
        <dbReference type="ChEBI" id="CHEBI:73542"/>
        <dbReference type="ChEBI" id="CHEBI:74269"/>
        <dbReference type="EC" id="2.1.1.228"/>
    </reaction>
</comment>
<comment type="function">
    <text evidence="1 15 17">Specifically methylates guanosine-37 in various tRNAs.</text>
</comment>
<accession>A0A2D3NZK5</accession>
<dbReference type="FunFam" id="3.40.1280.10:FF:000001">
    <property type="entry name" value="tRNA (guanine-N(1)-)-methyltransferase"/>
    <property type="match status" value="1"/>
</dbReference>
<evidence type="ECO:0000256" key="10">
    <source>
        <dbReference type="ARBA" id="ARBA00022691"/>
    </source>
</evidence>
<evidence type="ECO:0000256" key="9">
    <source>
        <dbReference type="ARBA" id="ARBA00022679"/>
    </source>
</evidence>
<name>A0A2D3NZK5_9FUSO</name>
<evidence type="ECO:0000256" key="7">
    <source>
        <dbReference type="ARBA" id="ARBA00022490"/>
    </source>
</evidence>
<protein>
    <recommendedName>
        <fullName evidence="6 15">tRNA (guanine-N(1)-)-methyltransferase</fullName>
        <ecNumber evidence="5 15">2.1.1.228</ecNumber>
    </recommendedName>
    <alternativeName>
        <fullName evidence="12 15">M1G-methyltransferase</fullName>
    </alternativeName>
    <alternativeName>
        <fullName evidence="13 15">tRNA [GM37] methyltransferase</fullName>
    </alternativeName>
</protein>
<keyword evidence="9 15" id="KW-0808">Transferase</keyword>
<evidence type="ECO:0000259" key="18">
    <source>
        <dbReference type="Pfam" id="PF01746"/>
    </source>
</evidence>
<dbReference type="GO" id="GO:0002939">
    <property type="term" value="P:tRNA N1-guanine methylation"/>
    <property type="evidence" value="ECO:0007669"/>
    <property type="project" value="TreeGrafter"/>
</dbReference>
<evidence type="ECO:0000256" key="16">
    <source>
        <dbReference type="PIRSR" id="PIRSR000386-1"/>
    </source>
</evidence>
<dbReference type="Pfam" id="PF01746">
    <property type="entry name" value="tRNA_m1G_MT"/>
    <property type="match status" value="1"/>
</dbReference>
<dbReference type="AlphaFoldDB" id="A0A2D3NZK5"/>
<gene>
    <name evidence="15 19" type="primary">trmD</name>
    <name evidence="19" type="ORF">CTM72_10465</name>
</gene>
<dbReference type="InterPro" id="IPR023148">
    <property type="entry name" value="tRNA_m1G_MeTrfase_C_sf"/>
</dbReference>
<keyword evidence="7 15" id="KW-0963">Cytoplasm</keyword>
<evidence type="ECO:0000256" key="11">
    <source>
        <dbReference type="ARBA" id="ARBA00022694"/>
    </source>
</evidence>
<comment type="subcellular location">
    <subcellularLocation>
        <location evidence="2 15 17">Cytoplasm</location>
    </subcellularLocation>
</comment>
<evidence type="ECO:0000256" key="17">
    <source>
        <dbReference type="RuleBase" id="RU003464"/>
    </source>
</evidence>
<evidence type="ECO:0000256" key="15">
    <source>
        <dbReference type="HAMAP-Rule" id="MF_00605"/>
    </source>
</evidence>
<dbReference type="GO" id="GO:0005829">
    <property type="term" value="C:cytosol"/>
    <property type="evidence" value="ECO:0007669"/>
    <property type="project" value="TreeGrafter"/>
</dbReference>
<organism evidence="19 20">
    <name type="scientific">Fusobacterium pseudoperiodonticum</name>
    <dbReference type="NCBI Taxonomy" id="2663009"/>
    <lineage>
        <taxon>Bacteria</taxon>
        <taxon>Fusobacteriati</taxon>
        <taxon>Fusobacteriota</taxon>
        <taxon>Fusobacteriia</taxon>
        <taxon>Fusobacteriales</taxon>
        <taxon>Fusobacteriaceae</taxon>
        <taxon>Fusobacterium</taxon>
    </lineage>
</organism>
<reference evidence="19 20" key="1">
    <citation type="submission" date="2017-11" db="EMBL/GenBank/DDBJ databases">
        <title>Genome sequencing of Fusobacterium periodonticum KCOM 1261.</title>
        <authorList>
            <person name="Kook J.-K."/>
            <person name="Park S.-N."/>
            <person name="Lim Y.K."/>
        </authorList>
    </citation>
    <scope>NUCLEOTIDE SEQUENCE [LARGE SCALE GENOMIC DNA]</scope>
    <source>
        <strain evidence="19 20">KCOM 1261</strain>
    </source>
</reference>
<sequence length="242" mass="27857">MKINILTLFPKMFEGFVSESIISRAIKFGAVEVNIIDIRDYCFDKHKQADDMPFGGGNGMVMKPEPLFLALENLSGKVIYTSPQGKTFNQEIAKELAKEEELTIIAGHYEGIDERVVENKVDMELSIGDFVLTGGELPAMVISDTIIRLLPDVIKKNSYENDSFYNGLLDYPHYTRPAEYKGLRVPDVLISGNHKKIDEWRLKESLKRTYLRRRDLIEKRELTKLEKKLLDEIKEEIKKEEV</sequence>
<evidence type="ECO:0000256" key="3">
    <source>
        <dbReference type="ARBA" id="ARBA00007630"/>
    </source>
</evidence>
<evidence type="ECO:0000256" key="4">
    <source>
        <dbReference type="ARBA" id="ARBA00011738"/>
    </source>
</evidence>
<dbReference type="HAMAP" id="MF_00605">
    <property type="entry name" value="TrmD"/>
    <property type="match status" value="1"/>
</dbReference>
<feature type="binding site" evidence="15 16">
    <location>
        <begin position="127"/>
        <end position="132"/>
    </location>
    <ligand>
        <name>S-adenosyl-L-methionine</name>
        <dbReference type="ChEBI" id="CHEBI:59789"/>
    </ligand>
</feature>
<keyword evidence="10 15" id="KW-0949">S-adenosyl-L-methionine</keyword>
<dbReference type="InterPro" id="IPR029026">
    <property type="entry name" value="tRNA_m1G_MTases_N"/>
</dbReference>
<evidence type="ECO:0000256" key="6">
    <source>
        <dbReference type="ARBA" id="ARBA00014679"/>
    </source>
</evidence>
<evidence type="ECO:0000313" key="19">
    <source>
        <dbReference type="EMBL" id="ATV60094.1"/>
    </source>
</evidence>
<evidence type="ECO:0000256" key="8">
    <source>
        <dbReference type="ARBA" id="ARBA00022603"/>
    </source>
</evidence>
<evidence type="ECO:0000256" key="13">
    <source>
        <dbReference type="ARBA" id="ARBA00033392"/>
    </source>
</evidence>
<dbReference type="FunFam" id="1.10.1270.20:FF:000001">
    <property type="entry name" value="tRNA (guanine-N(1)-)-methyltransferase"/>
    <property type="match status" value="1"/>
</dbReference>
<evidence type="ECO:0000256" key="12">
    <source>
        <dbReference type="ARBA" id="ARBA00029736"/>
    </source>
</evidence>
<dbReference type="NCBIfam" id="NF000648">
    <property type="entry name" value="PRK00026.1"/>
    <property type="match status" value="1"/>
</dbReference>
<dbReference type="InterPro" id="IPR002649">
    <property type="entry name" value="tRNA_m1G_MeTrfase_TrmD"/>
</dbReference>
<dbReference type="CDD" id="cd18080">
    <property type="entry name" value="TrmD-like"/>
    <property type="match status" value="1"/>
</dbReference>
<evidence type="ECO:0000256" key="14">
    <source>
        <dbReference type="ARBA" id="ARBA00047783"/>
    </source>
</evidence>
<feature type="binding site" evidence="15 16">
    <location>
        <position position="107"/>
    </location>
    <ligand>
        <name>S-adenosyl-L-methionine</name>
        <dbReference type="ChEBI" id="CHEBI:59789"/>
    </ligand>
</feature>
<dbReference type="RefSeq" id="WP_100025359.1">
    <property type="nucleotide sequence ID" value="NZ_CP024699.1"/>
</dbReference>
<dbReference type="Gene3D" id="3.40.1280.10">
    <property type="match status" value="1"/>
</dbReference>